<dbReference type="EMBL" id="JAGZCZ010000005">
    <property type="protein sequence ID" value="MBS5519806.1"/>
    <property type="molecule type" value="Genomic_DNA"/>
</dbReference>
<reference evidence="1" key="1">
    <citation type="submission" date="2021-02" db="EMBL/GenBank/DDBJ databases">
        <title>Infant gut strain persistence is associated with maternal origin, phylogeny, and functional potential including surface adhesion and iron acquisition.</title>
        <authorList>
            <person name="Lou Y.C."/>
        </authorList>
    </citation>
    <scope>NUCLEOTIDE SEQUENCE</scope>
    <source>
        <strain evidence="1">L3_106_000M1_dasL3_106_000M1_concoct_15</strain>
    </source>
</reference>
<accession>A0A943EDR3</accession>
<organism evidence="1 2">
    <name type="scientific">Acidaminococcus intestini</name>
    <dbReference type="NCBI Taxonomy" id="187327"/>
    <lineage>
        <taxon>Bacteria</taxon>
        <taxon>Bacillati</taxon>
        <taxon>Bacillota</taxon>
        <taxon>Negativicutes</taxon>
        <taxon>Acidaminococcales</taxon>
        <taxon>Acidaminococcaceae</taxon>
        <taxon>Acidaminococcus</taxon>
    </lineage>
</organism>
<dbReference type="Pfam" id="PF05489">
    <property type="entry name" value="Phage_tail_X"/>
    <property type="match status" value="1"/>
</dbReference>
<name>A0A943EDR3_9FIRM</name>
<dbReference type="Proteomes" id="UP000754226">
    <property type="component" value="Unassembled WGS sequence"/>
</dbReference>
<gene>
    <name evidence="1" type="ORF">KHX13_05685</name>
</gene>
<comment type="caution">
    <text evidence="1">The sequence shown here is derived from an EMBL/GenBank/DDBJ whole genome shotgun (WGS) entry which is preliminary data.</text>
</comment>
<dbReference type="AlphaFoldDB" id="A0A943EDR3"/>
<proteinExistence type="predicted"/>
<dbReference type="RefSeq" id="WP_016459382.1">
    <property type="nucleotide sequence ID" value="NZ_CAUEXV010000008.1"/>
</dbReference>
<evidence type="ECO:0000313" key="2">
    <source>
        <dbReference type="Proteomes" id="UP000754226"/>
    </source>
</evidence>
<sequence length="68" mass="7813">MIKRYTTIQGDMWDFIAFKIYGSERFMDALLEANPDHAETIVLPAGIELDCPEVSRNAPRFLPPWKEG</sequence>
<evidence type="ECO:0000313" key="1">
    <source>
        <dbReference type="EMBL" id="MBS5519806.1"/>
    </source>
</evidence>
<protein>
    <submittedName>
        <fullName evidence="1">Tail protein X</fullName>
    </submittedName>
</protein>
<dbReference type="InterPro" id="IPR008861">
    <property type="entry name" value="GpX-like"/>
</dbReference>